<dbReference type="Pfam" id="PF00805">
    <property type="entry name" value="Pentapeptide"/>
    <property type="match status" value="1"/>
</dbReference>
<proteinExistence type="predicted"/>
<evidence type="ECO:0000313" key="2">
    <source>
        <dbReference type="Proteomes" id="UP000228568"/>
    </source>
</evidence>
<dbReference type="AlphaFoldDB" id="A0A2M7V7D9"/>
<reference evidence="2" key="1">
    <citation type="submission" date="2017-09" db="EMBL/GenBank/DDBJ databases">
        <title>Depth-based differentiation of microbial function through sediment-hosted aquifers and enrichment of novel symbionts in the deep terrestrial subsurface.</title>
        <authorList>
            <person name="Probst A.J."/>
            <person name="Ladd B."/>
            <person name="Jarett J.K."/>
            <person name="Geller-Mcgrath D.E."/>
            <person name="Sieber C.M.K."/>
            <person name="Emerson J.B."/>
            <person name="Anantharaman K."/>
            <person name="Thomas B.C."/>
            <person name="Malmstrom R."/>
            <person name="Stieglmeier M."/>
            <person name="Klingl A."/>
            <person name="Woyke T."/>
            <person name="Ryan C.M."/>
            <person name="Banfield J.F."/>
        </authorList>
    </citation>
    <scope>NUCLEOTIDE SEQUENCE [LARGE SCALE GENOMIC DNA]</scope>
</reference>
<evidence type="ECO:0008006" key="3">
    <source>
        <dbReference type="Google" id="ProtNLM"/>
    </source>
</evidence>
<organism evidence="1 2">
    <name type="scientific">Candidatus Magasanikbacteria bacterium CG_4_10_14_0_2_um_filter_37_12</name>
    <dbReference type="NCBI Taxonomy" id="1974637"/>
    <lineage>
        <taxon>Bacteria</taxon>
        <taxon>Candidatus Magasanikiibacteriota</taxon>
    </lineage>
</organism>
<evidence type="ECO:0000313" key="1">
    <source>
        <dbReference type="EMBL" id="PIZ94633.1"/>
    </source>
</evidence>
<dbReference type="PANTHER" id="PTHR14136:SF17">
    <property type="entry name" value="BTB_POZ DOMAIN-CONTAINING PROTEIN KCTD9"/>
    <property type="match status" value="1"/>
</dbReference>
<dbReference type="PANTHER" id="PTHR14136">
    <property type="entry name" value="BTB_POZ DOMAIN-CONTAINING PROTEIN KCTD9"/>
    <property type="match status" value="1"/>
</dbReference>
<name>A0A2M7V7D9_9BACT</name>
<accession>A0A2M7V7D9</accession>
<feature type="non-terminal residue" evidence="1">
    <location>
        <position position="168"/>
    </location>
</feature>
<dbReference type="Proteomes" id="UP000228568">
    <property type="component" value="Unassembled WGS sequence"/>
</dbReference>
<dbReference type="InterPro" id="IPR051082">
    <property type="entry name" value="Pentapeptide-BTB/POZ_domain"/>
</dbReference>
<dbReference type="EMBL" id="PFPK01000037">
    <property type="protein sequence ID" value="PIZ94633.1"/>
    <property type="molecule type" value="Genomic_DNA"/>
</dbReference>
<protein>
    <recommendedName>
        <fullName evidence="3">Pentapeptide repeat-containing protein</fullName>
    </recommendedName>
</protein>
<dbReference type="Gene3D" id="2.160.20.80">
    <property type="entry name" value="E3 ubiquitin-protein ligase SopA"/>
    <property type="match status" value="1"/>
</dbReference>
<dbReference type="SUPFAM" id="SSF141571">
    <property type="entry name" value="Pentapeptide repeat-like"/>
    <property type="match status" value="1"/>
</dbReference>
<comment type="caution">
    <text evidence="1">The sequence shown here is derived from an EMBL/GenBank/DDBJ whole genome shotgun (WGS) entry which is preliminary data.</text>
</comment>
<sequence length="168" mass="19622">MDIFSKIRAVKKTLEARRQKNREKLKTEFADLKERLYTTRLVLYTYAREHGKAIFESDRQEKTTKSESETKNAYRKEIAELGKTLILITLDRKSSYWDEPENKPLLDVSHFYLGGADLQYRNLSDFNMRNVDLRGADLREASLCGTDLHGADLREVDLRGADLREVYL</sequence>
<gene>
    <name evidence="1" type="ORF">COX81_03005</name>
</gene>
<dbReference type="InterPro" id="IPR001646">
    <property type="entry name" value="5peptide_repeat"/>
</dbReference>